<comment type="caution">
    <text evidence="2">The sequence shown here is derived from an EMBL/GenBank/DDBJ whole genome shotgun (WGS) entry which is preliminary data.</text>
</comment>
<feature type="compositionally biased region" description="Basic and acidic residues" evidence="1">
    <location>
        <begin position="54"/>
        <end position="74"/>
    </location>
</feature>
<accession>A0AAV9GG71</accession>
<dbReference type="Proteomes" id="UP001321760">
    <property type="component" value="Unassembled WGS sequence"/>
</dbReference>
<proteinExistence type="predicted"/>
<evidence type="ECO:0000256" key="1">
    <source>
        <dbReference type="SAM" id="MobiDB-lite"/>
    </source>
</evidence>
<dbReference type="AlphaFoldDB" id="A0AAV9GG71"/>
<dbReference type="EMBL" id="MU865958">
    <property type="protein sequence ID" value="KAK4446272.1"/>
    <property type="molecule type" value="Genomic_DNA"/>
</dbReference>
<reference evidence="2" key="1">
    <citation type="journal article" date="2023" name="Mol. Phylogenet. Evol.">
        <title>Genome-scale phylogeny and comparative genomics of the fungal order Sordariales.</title>
        <authorList>
            <person name="Hensen N."/>
            <person name="Bonometti L."/>
            <person name="Westerberg I."/>
            <person name="Brannstrom I.O."/>
            <person name="Guillou S."/>
            <person name="Cros-Aarteil S."/>
            <person name="Calhoun S."/>
            <person name="Haridas S."/>
            <person name="Kuo A."/>
            <person name="Mondo S."/>
            <person name="Pangilinan J."/>
            <person name="Riley R."/>
            <person name="LaButti K."/>
            <person name="Andreopoulos B."/>
            <person name="Lipzen A."/>
            <person name="Chen C."/>
            <person name="Yan M."/>
            <person name="Daum C."/>
            <person name="Ng V."/>
            <person name="Clum A."/>
            <person name="Steindorff A."/>
            <person name="Ohm R.A."/>
            <person name="Martin F."/>
            <person name="Silar P."/>
            <person name="Natvig D.O."/>
            <person name="Lalanne C."/>
            <person name="Gautier V."/>
            <person name="Ament-Velasquez S.L."/>
            <person name="Kruys A."/>
            <person name="Hutchinson M.I."/>
            <person name="Powell A.J."/>
            <person name="Barry K."/>
            <person name="Miller A.N."/>
            <person name="Grigoriev I.V."/>
            <person name="Debuchy R."/>
            <person name="Gladieux P."/>
            <person name="Hiltunen Thoren M."/>
            <person name="Johannesson H."/>
        </authorList>
    </citation>
    <scope>NUCLEOTIDE SEQUENCE</scope>
    <source>
        <strain evidence="2">PSN243</strain>
    </source>
</reference>
<name>A0AAV9GG71_9PEZI</name>
<gene>
    <name evidence="2" type="ORF">QBC34DRAFT_383423</name>
</gene>
<keyword evidence="3" id="KW-1185">Reference proteome</keyword>
<organism evidence="2 3">
    <name type="scientific">Podospora aff. communis PSN243</name>
    <dbReference type="NCBI Taxonomy" id="3040156"/>
    <lineage>
        <taxon>Eukaryota</taxon>
        <taxon>Fungi</taxon>
        <taxon>Dikarya</taxon>
        <taxon>Ascomycota</taxon>
        <taxon>Pezizomycotina</taxon>
        <taxon>Sordariomycetes</taxon>
        <taxon>Sordariomycetidae</taxon>
        <taxon>Sordariales</taxon>
        <taxon>Podosporaceae</taxon>
        <taxon>Podospora</taxon>
    </lineage>
</organism>
<sequence>MAQNQFIPTEAFEHRYASTAVVREILEKQFGFKSKEIEIRASQGNGVQVRLPRKLKENERERVNEELDNSRPNA</sequence>
<protein>
    <submittedName>
        <fullName evidence="2">Uncharacterized protein</fullName>
    </submittedName>
</protein>
<feature type="region of interest" description="Disordered" evidence="1">
    <location>
        <begin position="51"/>
        <end position="74"/>
    </location>
</feature>
<reference evidence="2" key="2">
    <citation type="submission" date="2023-05" db="EMBL/GenBank/DDBJ databases">
        <authorList>
            <consortium name="Lawrence Berkeley National Laboratory"/>
            <person name="Steindorff A."/>
            <person name="Hensen N."/>
            <person name="Bonometti L."/>
            <person name="Westerberg I."/>
            <person name="Brannstrom I.O."/>
            <person name="Guillou S."/>
            <person name="Cros-Aarteil S."/>
            <person name="Calhoun S."/>
            <person name="Haridas S."/>
            <person name="Kuo A."/>
            <person name="Mondo S."/>
            <person name="Pangilinan J."/>
            <person name="Riley R."/>
            <person name="Labutti K."/>
            <person name="Andreopoulos B."/>
            <person name="Lipzen A."/>
            <person name="Chen C."/>
            <person name="Yanf M."/>
            <person name="Daum C."/>
            <person name="Ng V."/>
            <person name="Clum A."/>
            <person name="Ohm R."/>
            <person name="Martin F."/>
            <person name="Silar P."/>
            <person name="Natvig D."/>
            <person name="Lalanne C."/>
            <person name="Gautier V."/>
            <person name="Ament-Velasquez S.L."/>
            <person name="Kruys A."/>
            <person name="Hutchinson M.I."/>
            <person name="Powell A.J."/>
            <person name="Barry K."/>
            <person name="Miller A.N."/>
            <person name="Grigoriev I.V."/>
            <person name="Debuchy R."/>
            <person name="Gladieux P."/>
            <person name="Thoren M.H."/>
            <person name="Johannesson H."/>
        </authorList>
    </citation>
    <scope>NUCLEOTIDE SEQUENCE</scope>
    <source>
        <strain evidence="2">PSN243</strain>
    </source>
</reference>
<evidence type="ECO:0000313" key="3">
    <source>
        <dbReference type="Proteomes" id="UP001321760"/>
    </source>
</evidence>
<evidence type="ECO:0000313" key="2">
    <source>
        <dbReference type="EMBL" id="KAK4446272.1"/>
    </source>
</evidence>